<dbReference type="EMBL" id="LAOI01000001">
    <property type="protein sequence ID" value="KJV89833.1"/>
    <property type="molecule type" value="Genomic_DNA"/>
</dbReference>
<dbReference type="AlphaFoldDB" id="A0A0F3QBB1"/>
<accession>A0A0F3QBB1</accession>
<proteinExistence type="predicted"/>
<feature type="region of interest" description="Disordered" evidence="2">
    <location>
        <begin position="386"/>
        <end position="406"/>
    </location>
</feature>
<dbReference type="InterPro" id="IPR020168">
    <property type="entry name" value="Uncharacterised_RP363/RP364"/>
</dbReference>
<gene>
    <name evidence="3" type="ORF">RBEAN4_0821</name>
</gene>
<sequence>MLKESKKNQNSITNKNLADLVIEELENENFDLKVLEKIQQAFSTASKQKQREAFISIINTNLKNNQLHKLNRAVMERASELMPANDPNFVCRTTDNKIWGELLLLEAKRHGMKAELNSKSELQPLNIKNIPQEILNHYFVLKQKFYPQRDSKDSIDSRIAQSINFLLYAPLFREIKEYEKLSDMDKLIAESDIRNPNGKYVQNLVEKKLAAYIEKHANTQEKYENKKNEEKEAEISSIIETSIGKLEQNKKIAIEGQQREKIKRRISRFLEEFSIEALTSNKKKLIDIIHQELYQKRSIWSKIANYCGIKYYKISKENLKNIKEVIGSKICYFTMKPEVRKQLEQLSKELHKSGAIISSVDKDKQKNLEELKENFKELKKLKNPVLPSKIKQTKSKTKANPPLPKI</sequence>
<comment type="caution">
    <text evidence="3">The sequence shown here is derived from an EMBL/GenBank/DDBJ whole genome shotgun (WGS) entry which is preliminary data.</text>
</comment>
<dbReference type="PATRIC" id="fig|1359193.3.peg.794"/>
<dbReference type="Pfam" id="PF17422">
    <property type="entry name" value="DUF5410"/>
    <property type="match status" value="1"/>
</dbReference>
<dbReference type="RefSeq" id="WP_011477661.1">
    <property type="nucleotide sequence ID" value="NZ_LAOI01000001.1"/>
</dbReference>
<organism evidence="3 4">
    <name type="scientific">Rickettsia bellii str. RML An4</name>
    <dbReference type="NCBI Taxonomy" id="1359193"/>
    <lineage>
        <taxon>Bacteria</taxon>
        <taxon>Pseudomonadati</taxon>
        <taxon>Pseudomonadota</taxon>
        <taxon>Alphaproteobacteria</taxon>
        <taxon>Rickettsiales</taxon>
        <taxon>Rickettsiaceae</taxon>
        <taxon>Rickettsieae</taxon>
        <taxon>Rickettsia</taxon>
        <taxon>belli group</taxon>
    </lineage>
</organism>
<dbReference type="Proteomes" id="UP000033661">
    <property type="component" value="Unassembled WGS sequence"/>
</dbReference>
<feature type="coiled-coil region" evidence="1">
    <location>
        <begin position="209"/>
        <end position="236"/>
    </location>
</feature>
<evidence type="ECO:0000256" key="1">
    <source>
        <dbReference type="SAM" id="Coils"/>
    </source>
</evidence>
<evidence type="ECO:0000256" key="2">
    <source>
        <dbReference type="SAM" id="MobiDB-lite"/>
    </source>
</evidence>
<evidence type="ECO:0000313" key="4">
    <source>
        <dbReference type="Proteomes" id="UP000033661"/>
    </source>
</evidence>
<name>A0A0F3QBB1_RICBE</name>
<keyword evidence="1" id="KW-0175">Coiled coil</keyword>
<reference evidence="3 4" key="1">
    <citation type="submission" date="2015-02" db="EMBL/GenBank/DDBJ databases">
        <title>Genome Sequencing of Rickettsiales.</title>
        <authorList>
            <person name="Daugherty S.C."/>
            <person name="Su Q."/>
            <person name="Abolude K."/>
            <person name="Beier-Sexton M."/>
            <person name="Carlyon J.A."/>
            <person name="Carter R."/>
            <person name="Day N.P."/>
            <person name="Dumler S.J."/>
            <person name="Dyachenko V."/>
            <person name="Godinez A."/>
            <person name="Kurtti T.J."/>
            <person name="Lichay M."/>
            <person name="Mullins K.E."/>
            <person name="Ott S."/>
            <person name="Pappas-Brown V."/>
            <person name="Paris D.H."/>
            <person name="Patel P."/>
            <person name="Richards A.L."/>
            <person name="Sadzewicz L."/>
            <person name="Sears K."/>
            <person name="Seidman D."/>
            <person name="Sengamalay N."/>
            <person name="Stenos J."/>
            <person name="Tallon L.J."/>
            <person name="Vincent G."/>
            <person name="Fraser C.M."/>
            <person name="Munderloh U."/>
            <person name="Dunning-Hotopp J.C."/>
        </authorList>
    </citation>
    <scope>NUCLEOTIDE SEQUENCE [LARGE SCALE GENOMIC DNA]</scope>
    <source>
        <strain evidence="3 4">RML An4</strain>
    </source>
</reference>
<keyword evidence="4" id="KW-1185">Reference proteome</keyword>
<evidence type="ECO:0000313" key="3">
    <source>
        <dbReference type="EMBL" id="KJV89833.1"/>
    </source>
</evidence>
<protein>
    <submittedName>
        <fullName evidence="3">Uncharacterized protein</fullName>
    </submittedName>
</protein>